<name>A0A011PSZ1_9PROT</name>
<dbReference type="SUPFAM" id="SSF52402">
    <property type="entry name" value="Adenine nucleotide alpha hydrolases-like"/>
    <property type="match status" value="1"/>
</dbReference>
<comment type="caution">
    <text evidence="2">The sequence shown here is derived from an EMBL/GenBank/DDBJ whole genome shotgun (WGS) entry which is preliminary data.</text>
</comment>
<protein>
    <submittedName>
        <fullName evidence="2">Universal stress protein family protein</fullName>
    </submittedName>
</protein>
<evidence type="ECO:0000313" key="2">
    <source>
        <dbReference type="EMBL" id="EXI80162.1"/>
    </source>
</evidence>
<evidence type="ECO:0000313" key="3">
    <source>
        <dbReference type="Proteomes" id="UP000021816"/>
    </source>
</evidence>
<dbReference type="Gene3D" id="3.40.50.620">
    <property type="entry name" value="HUPs"/>
    <property type="match status" value="1"/>
</dbReference>
<feature type="domain" description="UspA" evidence="1">
    <location>
        <begin position="33"/>
        <end position="164"/>
    </location>
</feature>
<accession>A0A011PSZ1</accession>
<proteinExistence type="predicted"/>
<gene>
    <name evidence="2" type="ORF">AW10_01939</name>
</gene>
<dbReference type="Pfam" id="PF00582">
    <property type="entry name" value="Usp"/>
    <property type="match status" value="1"/>
</dbReference>
<dbReference type="STRING" id="1454003.AW10_01939"/>
<dbReference type="InterPro" id="IPR006016">
    <property type="entry name" value="UspA"/>
</dbReference>
<dbReference type="CDD" id="cd00293">
    <property type="entry name" value="USP-like"/>
    <property type="match status" value="1"/>
</dbReference>
<dbReference type="PATRIC" id="fig|1454003.3.peg.1989"/>
<evidence type="ECO:0000259" key="1">
    <source>
        <dbReference type="Pfam" id="PF00582"/>
    </source>
</evidence>
<dbReference type="EMBL" id="JEMX01000039">
    <property type="protein sequence ID" value="EXI80162.1"/>
    <property type="molecule type" value="Genomic_DNA"/>
</dbReference>
<organism evidence="2 3">
    <name type="scientific">Candidatus Accumulibacter appositus</name>
    <dbReference type="NCBI Taxonomy" id="1454003"/>
    <lineage>
        <taxon>Bacteria</taxon>
        <taxon>Pseudomonadati</taxon>
        <taxon>Pseudomonadota</taxon>
        <taxon>Betaproteobacteria</taxon>
        <taxon>Candidatus Accumulibacter</taxon>
    </lineage>
</organism>
<sequence length="185" mass="20072">MSSSPIPSGCDAKGDIVSLPPADQPVAQCTRAKRLLIPVDPSERSRWGIRYAMHLQRSGKPVQVALLFVSEPVTAPQVLRFRTQVEIARFQAECGAHILHDAAQPLAAAGVACQEIYREGDIVQQIGDVAEQLGCDEIVLPLPHARIAKLLSRDVVREVIKRAKGVPVVTTDAEGVAEKAEDNWL</sequence>
<dbReference type="InterPro" id="IPR014729">
    <property type="entry name" value="Rossmann-like_a/b/a_fold"/>
</dbReference>
<dbReference type="Proteomes" id="UP000021816">
    <property type="component" value="Unassembled WGS sequence"/>
</dbReference>
<dbReference type="AlphaFoldDB" id="A0A011PSZ1"/>
<reference evidence="2 3" key="1">
    <citation type="submission" date="2014-02" db="EMBL/GenBank/DDBJ databases">
        <title>Expanding our view of genomic diversity in Candidatus Accumulibacter clades.</title>
        <authorList>
            <person name="Skennerton C.T."/>
            <person name="Barr J.J."/>
            <person name="Slater F.R."/>
            <person name="Bond P.L."/>
            <person name="Tyson G.W."/>
        </authorList>
    </citation>
    <scope>NUCLEOTIDE SEQUENCE [LARGE SCALE GENOMIC DNA]</scope>
    <source>
        <strain evidence="3">BA-92</strain>
    </source>
</reference>